<comment type="caution">
    <text evidence="3">The sequence shown here is derived from an EMBL/GenBank/DDBJ whole genome shotgun (WGS) entry which is preliminary data.</text>
</comment>
<protein>
    <submittedName>
        <fullName evidence="3">Endonuclease/exonuclease/phosphatase</fullName>
    </submittedName>
</protein>
<keyword evidence="3" id="KW-0255">Endonuclease</keyword>
<feature type="compositionally biased region" description="Basic and acidic residues" evidence="1">
    <location>
        <begin position="728"/>
        <end position="746"/>
    </location>
</feature>
<keyword evidence="3" id="KW-0269">Exonuclease</keyword>
<proteinExistence type="predicted"/>
<keyword evidence="3" id="KW-0378">Hydrolase</keyword>
<keyword evidence="4" id="KW-1185">Reference proteome</keyword>
<dbReference type="InterPro" id="IPR036691">
    <property type="entry name" value="Endo/exonu/phosph_ase_sf"/>
</dbReference>
<feature type="region of interest" description="Disordered" evidence="1">
    <location>
        <begin position="1"/>
        <end position="87"/>
    </location>
</feature>
<feature type="compositionally biased region" description="Pro residues" evidence="1">
    <location>
        <begin position="1"/>
        <end position="33"/>
    </location>
</feature>
<feature type="compositionally biased region" description="Basic and acidic residues" evidence="1">
    <location>
        <begin position="682"/>
        <end position="691"/>
    </location>
</feature>
<reference evidence="3 4" key="1">
    <citation type="submission" date="2013-09" db="EMBL/GenBank/DDBJ databases">
        <title>Corchorus capsularis genome sequencing.</title>
        <authorList>
            <person name="Alam M."/>
            <person name="Haque M.S."/>
            <person name="Islam M.S."/>
            <person name="Emdad E.M."/>
            <person name="Islam M.M."/>
            <person name="Ahmed B."/>
            <person name="Halim A."/>
            <person name="Hossen Q.M.M."/>
            <person name="Hossain M.Z."/>
            <person name="Ahmed R."/>
            <person name="Khan M.M."/>
            <person name="Islam R."/>
            <person name="Rashid M.M."/>
            <person name="Khan S.A."/>
            <person name="Rahman M.S."/>
            <person name="Alam M."/>
        </authorList>
    </citation>
    <scope>NUCLEOTIDE SEQUENCE [LARGE SCALE GENOMIC DNA]</scope>
    <source>
        <strain evidence="4">cv. CVL-1</strain>
        <tissue evidence="3">Whole seedling</tissue>
    </source>
</reference>
<name>A0A1R3GU85_COCAP</name>
<feature type="compositionally biased region" description="Low complexity" evidence="1">
    <location>
        <begin position="382"/>
        <end position="397"/>
    </location>
</feature>
<dbReference type="EMBL" id="AWWV01013422">
    <property type="protein sequence ID" value="OMO61581.1"/>
    <property type="molecule type" value="Genomic_DNA"/>
</dbReference>
<evidence type="ECO:0000313" key="3">
    <source>
        <dbReference type="EMBL" id="OMO61581.1"/>
    </source>
</evidence>
<keyword evidence="3" id="KW-0540">Nuclease</keyword>
<dbReference type="OMA" id="RIPPHEN"/>
<feature type="compositionally biased region" description="Polar residues" evidence="1">
    <location>
        <begin position="296"/>
        <end position="305"/>
    </location>
</feature>
<dbReference type="InterPro" id="IPR025558">
    <property type="entry name" value="DUF4283"/>
</dbReference>
<evidence type="ECO:0000256" key="1">
    <source>
        <dbReference type="SAM" id="MobiDB-lite"/>
    </source>
</evidence>
<feature type="domain" description="DUF4283" evidence="2">
    <location>
        <begin position="106"/>
        <end position="184"/>
    </location>
</feature>
<dbReference type="GO" id="GO:0004527">
    <property type="term" value="F:exonuclease activity"/>
    <property type="evidence" value="ECO:0007669"/>
    <property type="project" value="UniProtKB-KW"/>
</dbReference>
<dbReference type="AlphaFoldDB" id="A0A1R3GU85"/>
<organism evidence="3 4">
    <name type="scientific">Corchorus capsularis</name>
    <name type="common">Jute</name>
    <dbReference type="NCBI Taxonomy" id="210143"/>
    <lineage>
        <taxon>Eukaryota</taxon>
        <taxon>Viridiplantae</taxon>
        <taxon>Streptophyta</taxon>
        <taxon>Embryophyta</taxon>
        <taxon>Tracheophyta</taxon>
        <taxon>Spermatophyta</taxon>
        <taxon>Magnoliopsida</taxon>
        <taxon>eudicotyledons</taxon>
        <taxon>Gunneridae</taxon>
        <taxon>Pentapetalae</taxon>
        <taxon>rosids</taxon>
        <taxon>malvids</taxon>
        <taxon>Malvales</taxon>
        <taxon>Malvaceae</taxon>
        <taxon>Grewioideae</taxon>
        <taxon>Apeibeae</taxon>
        <taxon>Corchorus</taxon>
    </lineage>
</organism>
<dbReference type="Gene3D" id="3.60.10.10">
    <property type="entry name" value="Endonuclease/exonuclease/phosphatase"/>
    <property type="match status" value="1"/>
</dbReference>
<accession>A0A1R3GU85</accession>
<dbReference type="SUPFAM" id="SSF56219">
    <property type="entry name" value="DNase I-like"/>
    <property type="match status" value="1"/>
</dbReference>
<feature type="region of interest" description="Disordered" evidence="1">
    <location>
        <begin position="670"/>
        <end position="713"/>
    </location>
</feature>
<evidence type="ECO:0000313" key="4">
    <source>
        <dbReference type="Proteomes" id="UP000188268"/>
    </source>
</evidence>
<dbReference type="OrthoDB" id="1748181at2759"/>
<dbReference type="STRING" id="210143.A0A1R3GU85"/>
<dbReference type="PANTHER" id="PTHR33710:SF79">
    <property type="entry name" value="OS06G0205337 PROTEIN"/>
    <property type="match status" value="1"/>
</dbReference>
<dbReference type="PANTHER" id="PTHR33710">
    <property type="entry name" value="BNAC02G09200D PROTEIN"/>
    <property type="match status" value="1"/>
</dbReference>
<dbReference type="Proteomes" id="UP000188268">
    <property type="component" value="Unassembled WGS sequence"/>
</dbReference>
<feature type="compositionally biased region" description="Basic and acidic residues" evidence="1">
    <location>
        <begin position="62"/>
        <end position="75"/>
    </location>
</feature>
<feature type="region of interest" description="Disordered" evidence="1">
    <location>
        <begin position="290"/>
        <end position="321"/>
    </location>
</feature>
<feature type="region of interest" description="Disordered" evidence="1">
    <location>
        <begin position="375"/>
        <end position="397"/>
    </location>
</feature>
<dbReference type="Pfam" id="PF14111">
    <property type="entry name" value="DUF4283"/>
    <property type="match status" value="1"/>
</dbReference>
<evidence type="ECO:0000259" key="2">
    <source>
        <dbReference type="Pfam" id="PF14111"/>
    </source>
</evidence>
<gene>
    <name evidence="3" type="ORF">CCACVL1_23404</name>
</gene>
<feature type="region of interest" description="Disordered" evidence="1">
    <location>
        <begin position="725"/>
        <end position="746"/>
    </location>
</feature>
<feature type="region of interest" description="Disordered" evidence="1">
    <location>
        <begin position="631"/>
        <end position="654"/>
    </location>
</feature>
<dbReference type="GO" id="GO:0004519">
    <property type="term" value="F:endonuclease activity"/>
    <property type="evidence" value="ECO:0007669"/>
    <property type="project" value="UniProtKB-KW"/>
</dbReference>
<sequence length="1003" mass="114223">MNPPNPPSPSPPPNPPLYPDPPNILNTPNPPNHLNPANIQPVPPNQPRIFFQRECSWTSSDESTHGSNDEADSRKGAMQPSPWLQRESNKIHFSRDELLPFRSEGEECVIGFLLNDRRFSTSLIQNYINNAWELVGTVTVMGREENRYLIHFDNEVDRRAAVMGNPWCCQGATFVVGNWMPNTALCEVRLARFPVWLQIWFLPFEYQQPLVAGRLASAAGDVIRVDWTRRRTRNIRFMRVRINISPYEPLTPGCTLDCYDDPAHNHFSYHMRAYLNRTSMRNTRTVIRQGQCDARANTTNGNASNDRPKPMQAGSRPTPSGLRRQALLRRIPPHENTPTVLAPQEGNRPAATSNLRGQRLVSLGGDQQTLHVEHTSPENTNQQQQPVAASQAQPLAPNEVTRTAIENIRNIVADETDDEIVARTIAFNREINDRIADLQDELNSFIPTNLPQVNYPREQIEDIIEEFDNTEQRVQRLHERVDQGVRNQSDIDDLAFAIVREQSRFEAVYEELVKQSGGTTFTNARLCTSGMDRPKSSRMGERRGEIVEATRRREAQFQLDLLIRNTSPDNWKFMGDSLQNFILTNPPCFDSEQMVAGQKAEGDHAHQQQLTELDAVANQIQPLPSTQIADSTLSAQQQQPQEQPAPPNNMPMSSFVCTINEADNVSVFVRDTSSPSDNENAEDTKATDKGKGKEKRKREQEEDVDSGPETGRCIRRRLQNLAVQEQNASRDEVVEGIRNKTSEDDASSKVAVPLTNVYNHVRNWGFDHFDGITCIYGNPDLQHRKEVWEKMCTISLEIPDGEPWLMWGDFNQVLKSSDKLSKASKLLQGAQNLWECLNRCKVVEVKARGLHFTWSNGRDVDHITWERLDRAFANTNWIQTFNEAILENLPITISDHSPMVLNLEKSPTFRHRAYRFEIMWTLHPGCKDTIVEAWNQDFPGSTPFKLTRKLKIVREKLKLWNKKIFGNLQRRKLEVQEELAKVQGYIGVFKGASGQGKGIEEGF</sequence>
<dbReference type="Gramene" id="OMO61581">
    <property type="protein sequence ID" value="OMO61581"/>
    <property type="gene ID" value="CCACVL1_23404"/>
</dbReference>